<dbReference type="Proteomes" id="UP001501337">
    <property type="component" value="Unassembled WGS sequence"/>
</dbReference>
<evidence type="ECO:0000313" key="2">
    <source>
        <dbReference type="Proteomes" id="UP001501337"/>
    </source>
</evidence>
<evidence type="ECO:0000313" key="1">
    <source>
        <dbReference type="EMBL" id="GAA3970683.1"/>
    </source>
</evidence>
<keyword evidence="2" id="KW-1185">Reference proteome</keyword>
<reference evidence="2" key="1">
    <citation type="journal article" date="2019" name="Int. J. Syst. Evol. Microbiol.">
        <title>The Global Catalogue of Microorganisms (GCM) 10K type strain sequencing project: providing services to taxonomists for standard genome sequencing and annotation.</title>
        <authorList>
            <consortium name="The Broad Institute Genomics Platform"/>
            <consortium name="The Broad Institute Genome Sequencing Center for Infectious Disease"/>
            <person name="Wu L."/>
            <person name="Ma J."/>
        </authorList>
    </citation>
    <scope>NUCLEOTIDE SEQUENCE [LARGE SCALE GENOMIC DNA]</scope>
    <source>
        <strain evidence="2">JCM 17555</strain>
    </source>
</reference>
<organism evidence="1 2">
    <name type="scientific">Allohahella marinimesophila</name>
    <dbReference type="NCBI Taxonomy" id="1054972"/>
    <lineage>
        <taxon>Bacteria</taxon>
        <taxon>Pseudomonadati</taxon>
        <taxon>Pseudomonadota</taxon>
        <taxon>Gammaproteobacteria</taxon>
        <taxon>Oceanospirillales</taxon>
        <taxon>Hahellaceae</taxon>
        <taxon>Allohahella</taxon>
    </lineage>
</organism>
<comment type="caution">
    <text evidence="1">The sequence shown here is derived from an EMBL/GenBank/DDBJ whole genome shotgun (WGS) entry which is preliminary data.</text>
</comment>
<proteinExistence type="predicted"/>
<gene>
    <name evidence="1" type="ORF">GCM10022278_30330</name>
</gene>
<protein>
    <submittedName>
        <fullName evidence="1">Uncharacterized protein</fullName>
    </submittedName>
</protein>
<dbReference type="EMBL" id="BAABBO010000012">
    <property type="protein sequence ID" value="GAA3970683.1"/>
    <property type="molecule type" value="Genomic_DNA"/>
</dbReference>
<sequence>MGKSLIADLALDMRSTIESVDESIRFLSEDGPDRKSRNEVVVDSQAWPFAFTDEGKRFAYEGGYIGKTVGGLVDWIIKNYSWQVSADPIPSWRSRLESLSREDDEHKALKKYCDFMRQTEDIRSQIDESAAQLDGHIQQQIDIMRGK</sequence>
<accession>A0ABP7PTK1</accession>
<name>A0ABP7PTK1_9GAMM</name>